<dbReference type="Proteomes" id="UP000077154">
    <property type="component" value="Unassembled WGS sequence"/>
</dbReference>
<sequence>MELAQARRDEDCSSVAQSRSCAKAEERVEWVREGWRAKKGARSCERMVKEERERCLRASVGLGHCGVSDEVVEPGRLDNVPHIIILGLILAPIPTPTSRDSN</sequence>
<evidence type="ECO:0000313" key="1">
    <source>
        <dbReference type="EMBL" id="OAF55225.1"/>
    </source>
</evidence>
<name>A0A176ZYV3_9PEZI</name>
<dbReference type="GeneID" id="36291213"/>
<reference evidence="1" key="1">
    <citation type="submission" date="2016-03" db="EMBL/GenBank/DDBJ databases">
        <title>Updated assembly of Pseudogymnoascus destructans, the fungus causing white-nose syndrome of bats.</title>
        <authorList>
            <person name="Palmer J.M."/>
            <person name="Drees K.P."/>
            <person name="Foster J.T."/>
            <person name="Lindner D.L."/>
        </authorList>
    </citation>
    <scope>NUCLEOTIDE SEQUENCE [LARGE SCALE GENOMIC DNA]</scope>
    <source>
        <strain evidence="1">20631-21</strain>
    </source>
</reference>
<protein>
    <submittedName>
        <fullName evidence="1">Uncharacterized protein</fullName>
    </submittedName>
</protein>
<accession>A0A176ZYV3</accession>
<gene>
    <name evidence="1" type="ORF">VC83_08170</name>
</gene>
<organism evidence="1">
    <name type="scientific">Pseudogymnoascus destructans</name>
    <dbReference type="NCBI Taxonomy" id="655981"/>
    <lineage>
        <taxon>Eukaryota</taxon>
        <taxon>Fungi</taxon>
        <taxon>Dikarya</taxon>
        <taxon>Ascomycota</taxon>
        <taxon>Pezizomycotina</taxon>
        <taxon>Leotiomycetes</taxon>
        <taxon>Thelebolales</taxon>
        <taxon>Thelebolaceae</taxon>
        <taxon>Pseudogymnoascus</taxon>
    </lineage>
</organism>
<dbReference type="RefSeq" id="XP_024320526.1">
    <property type="nucleotide sequence ID" value="XM_024471728.1"/>
</dbReference>
<proteinExistence type="predicted"/>
<dbReference type="AlphaFoldDB" id="A0A176ZYV3"/>
<dbReference type="EMBL" id="KV441410">
    <property type="protein sequence ID" value="OAF55225.1"/>
    <property type="molecule type" value="Genomic_DNA"/>
</dbReference>